<evidence type="ECO:0000313" key="2">
    <source>
        <dbReference type="Proteomes" id="UP000695022"/>
    </source>
</evidence>
<accession>A0ABM1F400</accession>
<sequence>MRERVTELETELKTKSEQLVASESATLAQRSDLANDVKVMRNALDDKHRELEQSQRRLAETGTELSAATQRCEALGESLREETGHGGSLQEELASLQEQMKSTLNVITFSSN</sequence>
<dbReference type="Proteomes" id="UP000695022">
    <property type="component" value="Unplaced"/>
</dbReference>
<organism evidence="2 3">
    <name type="scientific">Priapulus caudatus</name>
    <name type="common">Priapulid worm</name>
    <dbReference type="NCBI Taxonomy" id="37621"/>
    <lineage>
        <taxon>Eukaryota</taxon>
        <taxon>Metazoa</taxon>
        <taxon>Ecdysozoa</taxon>
        <taxon>Scalidophora</taxon>
        <taxon>Priapulida</taxon>
        <taxon>Priapulimorpha</taxon>
        <taxon>Priapulimorphida</taxon>
        <taxon>Priapulidae</taxon>
        <taxon>Priapulus</taxon>
    </lineage>
</organism>
<name>A0ABM1F400_PRICU</name>
<dbReference type="GeneID" id="106819025"/>
<gene>
    <name evidence="3" type="primary">LOC106819025</name>
</gene>
<reference evidence="3" key="1">
    <citation type="submission" date="2025-08" db="UniProtKB">
        <authorList>
            <consortium name="RefSeq"/>
        </authorList>
    </citation>
    <scope>IDENTIFICATION</scope>
</reference>
<evidence type="ECO:0000256" key="1">
    <source>
        <dbReference type="SAM" id="MobiDB-lite"/>
    </source>
</evidence>
<evidence type="ECO:0000313" key="3">
    <source>
        <dbReference type="RefSeq" id="XP_014679171.1"/>
    </source>
</evidence>
<feature type="region of interest" description="Disordered" evidence="1">
    <location>
        <begin position="51"/>
        <end position="71"/>
    </location>
</feature>
<feature type="region of interest" description="Disordered" evidence="1">
    <location>
        <begin position="77"/>
        <end position="96"/>
    </location>
</feature>
<protein>
    <submittedName>
        <fullName evidence="3">Early endosome antigen 1-like</fullName>
    </submittedName>
</protein>
<dbReference type="RefSeq" id="XP_014679171.1">
    <property type="nucleotide sequence ID" value="XM_014823685.1"/>
</dbReference>
<proteinExistence type="predicted"/>
<keyword evidence="2" id="KW-1185">Reference proteome</keyword>